<evidence type="ECO:0000313" key="1">
    <source>
        <dbReference type="EMBL" id="GFQ87417.1"/>
    </source>
</evidence>
<accession>A0A8X6FSG0</accession>
<dbReference type="Proteomes" id="UP000887116">
    <property type="component" value="Unassembled WGS sequence"/>
</dbReference>
<reference evidence="1" key="1">
    <citation type="submission" date="2020-07" db="EMBL/GenBank/DDBJ databases">
        <title>Multicomponent nature underlies the extraordinary mechanical properties of spider dragline silk.</title>
        <authorList>
            <person name="Kono N."/>
            <person name="Nakamura H."/>
            <person name="Mori M."/>
            <person name="Yoshida Y."/>
            <person name="Ohtoshi R."/>
            <person name="Malay A.D."/>
            <person name="Moran D.A.P."/>
            <person name="Tomita M."/>
            <person name="Numata K."/>
            <person name="Arakawa K."/>
        </authorList>
    </citation>
    <scope>NUCLEOTIDE SEQUENCE</scope>
</reference>
<gene>
    <name evidence="1" type="ORF">TNCT_207491</name>
</gene>
<dbReference type="AlphaFoldDB" id="A0A8X6FSG0"/>
<name>A0A8X6FSG0_TRICU</name>
<sequence length="96" mass="11310">MLSPGLQDNHRVNVRLIMDSANARVVLSTKIAKLDTSNSRYFRADDCYREDPDDVYRVVRRRFKEWKQFVLQHIHHKQQHSATDTVSIPIPNHVNI</sequence>
<protein>
    <submittedName>
        <fullName evidence="1">Uncharacterized protein</fullName>
    </submittedName>
</protein>
<comment type="caution">
    <text evidence="1">The sequence shown here is derived from an EMBL/GenBank/DDBJ whole genome shotgun (WGS) entry which is preliminary data.</text>
</comment>
<organism evidence="1 2">
    <name type="scientific">Trichonephila clavata</name>
    <name type="common">Joro spider</name>
    <name type="synonym">Nephila clavata</name>
    <dbReference type="NCBI Taxonomy" id="2740835"/>
    <lineage>
        <taxon>Eukaryota</taxon>
        <taxon>Metazoa</taxon>
        <taxon>Ecdysozoa</taxon>
        <taxon>Arthropoda</taxon>
        <taxon>Chelicerata</taxon>
        <taxon>Arachnida</taxon>
        <taxon>Araneae</taxon>
        <taxon>Araneomorphae</taxon>
        <taxon>Entelegynae</taxon>
        <taxon>Araneoidea</taxon>
        <taxon>Nephilidae</taxon>
        <taxon>Trichonephila</taxon>
    </lineage>
</organism>
<keyword evidence="2" id="KW-1185">Reference proteome</keyword>
<evidence type="ECO:0000313" key="2">
    <source>
        <dbReference type="Proteomes" id="UP000887116"/>
    </source>
</evidence>
<dbReference type="EMBL" id="BMAO01033157">
    <property type="protein sequence ID" value="GFQ87417.1"/>
    <property type="molecule type" value="Genomic_DNA"/>
</dbReference>
<proteinExistence type="predicted"/>